<dbReference type="Proteomes" id="UP000184513">
    <property type="component" value="Unassembled WGS sequence"/>
</dbReference>
<reference evidence="2 3" key="1">
    <citation type="submission" date="2016-11" db="EMBL/GenBank/DDBJ databases">
        <authorList>
            <person name="Jaros S."/>
            <person name="Januszkiewicz K."/>
            <person name="Wedrychowicz H."/>
        </authorList>
    </citation>
    <scope>NUCLEOTIDE SEQUENCE [LARGE SCALE GENOMIC DNA]</scope>
    <source>
        <strain evidence="2 3">CGMCC 1.6102</strain>
    </source>
</reference>
<evidence type="ECO:0000313" key="3">
    <source>
        <dbReference type="Proteomes" id="UP000184513"/>
    </source>
</evidence>
<protein>
    <submittedName>
        <fullName evidence="2">Uncharacterized protein</fullName>
    </submittedName>
</protein>
<name>A0A1M7M7E6_9BACT</name>
<sequence>MFMTFKHVDLEIQAVLFYWTVGVVVVIEYHTCDLKITCVNTFE</sequence>
<feature type="transmembrane region" description="Helical" evidence="1">
    <location>
        <begin position="12"/>
        <end position="30"/>
    </location>
</feature>
<evidence type="ECO:0000313" key="2">
    <source>
        <dbReference type="EMBL" id="SHM86676.1"/>
    </source>
</evidence>
<accession>A0A1M7M7E6</accession>
<keyword evidence="1" id="KW-1133">Transmembrane helix</keyword>
<organism evidence="2 3">
    <name type="scientific">Cyclobacterium lianum</name>
    <dbReference type="NCBI Taxonomy" id="388280"/>
    <lineage>
        <taxon>Bacteria</taxon>
        <taxon>Pseudomonadati</taxon>
        <taxon>Bacteroidota</taxon>
        <taxon>Cytophagia</taxon>
        <taxon>Cytophagales</taxon>
        <taxon>Cyclobacteriaceae</taxon>
        <taxon>Cyclobacterium</taxon>
    </lineage>
</organism>
<evidence type="ECO:0000256" key="1">
    <source>
        <dbReference type="SAM" id="Phobius"/>
    </source>
</evidence>
<keyword evidence="1" id="KW-0812">Transmembrane</keyword>
<gene>
    <name evidence="2" type="ORF">SAMN04488057_104145</name>
</gene>
<keyword evidence="1" id="KW-0472">Membrane</keyword>
<keyword evidence="3" id="KW-1185">Reference proteome</keyword>
<dbReference type="AlphaFoldDB" id="A0A1M7M7E6"/>
<dbReference type="EMBL" id="FRCY01000004">
    <property type="protein sequence ID" value="SHM86676.1"/>
    <property type="molecule type" value="Genomic_DNA"/>
</dbReference>
<proteinExistence type="predicted"/>